<sequence>MFSGGSTIMCAGFDAMAFWMLARDLQASWYYAAPTIYHLPSRPAGIVASRDLRIRMIANTAGGLLPSLAESLNSTFDAMYAHRHPADPSFFAAGPPVVRPSDIPWRVHHLSNRNPRHSHDARPQLAFYTYIGSFHPTPAQVYIWITSTSTHSGRLVSSVLQSL</sequence>
<accession>A0AAD7F550</accession>
<dbReference type="EMBL" id="JARIHO010000002">
    <property type="protein sequence ID" value="KAJ7367113.1"/>
    <property type="molecule type" value="Genomic_DNA"/>
</dbReference>
<feature type="non-terminal residue" evidence="1">
    <location>
        <position position="1"/>
    </location>
</feature>
<dbReference type="Proteomes" id="UP001218218">
    <property type="component" value="Unassembled WGS sequence"/>
</dbReference>
<evidence type="ECO:0000313" key="2">
    <source>
        <dbReference type="Proteomes" id="UP001218218"/>
    </source>
</evidence>
<comment type="caution">
    <text evidence="1">The sequence shown here is derived from an EMBL/GenBank/DDBJ whole genome shotgun (WGS) entry which is preliminary data.</text>
</comment>
<protein>
    <submittedName>
        <fullName evidence="1">Uncharacterized protein</fullName>
    </submittedName>
</protein>
<organism evidence="1 2">
    <name type="scientific">Mycena albidolilacea</name>
    <dbReference type="NCBI Taxonomy" id="1033008"/>
    <lineage>
        <taxon>Eukaryota</taxon>
        <taxon>Fungi</taxon>
        <taxon>Dikarya</taxon>
        <taxon>Basidiomycota</taxon>
        <taxon>Agaricomycotina</taxon>
        <taxon>Agaricomycetes</taxon>
        <taxon>Agaricomycetidae</taxon>
        <taxon>Agaricales</taxon>
        <taxon>Marasmiineae</taxon>
        <taxon>Mycenaceae</taxon>
        <taxon>Mycena</taxon>
    </lineage>
</organism>
<proteinExistence type="predicted"/>
<reference evidence="1" key="1">
    <citation type="submission" date="2023-03" db="EMBL/GenBank/DDBJ databases">
        <title>Massive genome expansion in bonnet fungi (Mycena s.s.) driven by repeated elements and novel gene families across ecological guilds.</title>
        <authorList>
            <consortium name="Lawrence Berkeley National Laboratory"/>
            <person name="Harder C.B."/>
            <person name="Miyauchi S."/>
            <person name="Viragh M."/>
            <person name="Kuo A."/>
            <person name="Thoen E."/>
            <person name="Andreopoulos B."/>
            <person name="Lu D."/>
            <person name="Skrede I."/>
            <person name="Drula E."/>
            <person name="Henrissat B."/>
            <person name="Morin E."/>
            <person name="Kohler A."/>
            <person name="Barry K."/>
            <person name="LaButti K."/>
            <person name="Morin E."/>
            <person name="Salamov A."/>
            <person name="Lipzen A."/>
            <person name="Mereny Z."/>
            <person name="Hegedus B."/>
            <person name="Baldrian P."/>
            <person name="Stursova M."/>
            <person name="Weitz H."/>
            <person name="Taylor A."/>
            <person name="Grigoriev I.V."/>
            <person name="Nagy L.G."/>
            <person name="Martin F."/>
            <person name="Kauserud H."/>
        </authorList>
    </citation>
    <scope>NUCLEOTIDE SEQUENCE</scope>
    <source>
        <strain evidence="1">CBHHK002</strain>
    </source>
</reference>
<dbReference type="AlphaFoldDB" id="A0AAD7F550"/>
<gene>
    <name evidence="1" type="ORF">DFH08DRAFT_836594</name>
</gene>
<name>A0AAD7F550_9AGAR</name>
<keyword evidence="2" id="KW-1185">Reference proteome</keyword>
<evidence type="ECO:0000313" key="1">
    <source>
        <dbReference type="EMBL" id="KAJ7367113.1"/>
    </source>
</evidence>